<dbReference type="STRING" id="1297569.MESS2_790100"/>
<feature type="domain" description="Glycosyltransferase subfamily 4-like N-terminal" evidence="1">
    <location>
        <begin position="75"/>
        <end position="226"/>
    </location>
</feature>
<proteinExistence type="predicted"/>
<dbReference type="GO" id="GO:0016757">
    <property type="term" value="F:glycosyltransferase activity"/>
    <property type="evidence" value="ECO:0007669"/>
    <property type="project" value="TreeGrafter"/>
</dbReference>
<dbReference type="CDD" id="cd03814">
    <property type="entry name" value="GT4-like"/>
    <property type="match status" value="1"/>
</dbReference>
<accession>M5EXS3</accession>
<organism evidence="2 3">
    <name type="scientific">Mesorhizobium metallidurans STM 2683</name>
    <dbReference type="NCBI Taxonomy" id="1297569"/>
    <lineage>
        <taxon>Bacteria</taxon>
        <taxon>Pseudomonadati</taxon>
        <taxon>Pseudomonadota</taxon>
        <taxon>Alphaproteobacteria</taxon>
        <taxon>Hyphomicrobiales</taxon>
        <taxon>Phyllobacteriaceae</taxon>
        <taxon>Mesorhizobium</taxon>
    </lineage>
</organism>
<evidence type="ECO:0000259" key="1">
    <source>
        <dbReference type="Pfam" id="PF13439"/>
    </source>
</evidence>
<dbReference type="Proteomes" id="UP000012062">
    <property type="component" value="Unassembled WGS sequence"/>
</dbReference>
<dbReference type="eggNOG" id="COG0438">
    <property type="taxonomic scope" value="Bacteria"/>
</dbReference>
<gene>
    <name evidence="2" type="ORF">MESS2_790100</name>
</gene>
<dbReference type="PANTHER" id="PTHR45947:SF3">
    <property type="entry name" value="SULFOQUINOVOSYL TRANSFERASE SQD2"/>
    <property type="match status" value="1"/>
</dbReference>
<dbReference type="EMBL" id="CAUM01000149">
    <property type="protein sequence ID" value="CCV08808.1"/>
    <property type="molecule type" value="Genomic_DNA"/>
</dbReference>
<dbReference type="Pfam" id="PF13439">
    <property type="entry name" value="Glyco_transf_4"/>
    <property type="match status" value="1"/>
</dbReference>
<keyword evidence="3" id="KW-1185">Reference proteome</keyword>
<dbReference type="InterPro" id="IPR028098">
    <property type="entry name" value="Glyco_trans_4-like_N"/>
</dbReference>
<evidence type="ECO:0000313" key="2">
    <source>
        <dbReference type="EMBL" id="CCV08808.1"/>
    </source>
</evidence>
<dbReference type="AlphaFoldDB" id="M5EXS3"/>
<dbReference type="PANTHER" id="PTHR45947">
    <property type="entry name" value="SULFOQUINOVOSYL TRANSFERASE SQD2"/>
    <property type="match status" value="1"/>
</dbReference>
<keyword evidence="2" id="KW-0808">Transferase</keyword>
<dbReference type="InterPro" id="IPR050194">
    <property type="entry name" value="Glycosyltransferase_grp1"/>
</dbReference>
<dbReference type="SUPFAM" id="SSF53756">
    <property type="entry name" value="UDP-Glycosyltransferase/glycogen phosphorylase"/>
    <property type="match status" value="1"/>
</dbReference>
<evidence type="ECO:0000313" key="3">
    <source>
        <dbReference type="Proteomes" id="UP000012062"/>
    </source>
</evidence>
<reference evidence="2 3" key="1">
    <citation type="submission" date="2013-02" db="EMBL/GenBank/DDBJ databases">
        <authorList>
            <person name="Genoscope - CEA"/>
        </authorList>
    </citation>
    <scope>NUCLEOTIDE SEQUENCE [LARGE SCALE GENOMIC DNA]</scope>
    <source>
        <strain evidence="2 3">STM 2683</strain>
    </source>
</reference>
<name>M5EXS3_9HYPH</name>
<dbReference type="Pfam" id="PF13692">
    <property type="entry name" value="Glyco_trans_1_4"/>
    <property type="match status" value="1"/>
</dbReference>
<sequence>MLKSAHEARDLYRFDPSASIRPRARQGALERGAPERSESRGLVAIQASRQGNRRLPGQGAAMRILMVTDAWRPQVNGVVHTLERLSETLKSFDVEADFLTPNIFRTLPLPTYPDIRLALTTPGHVARLIAERKADHIHIVTEGPLGIMARRYCRNTGRPFTTSYHTRFPEYLSARLPVPEAWAYRWLRDFHNSGQGTLVATQSLADDLAARGFTKLRPWTRGVDTDHFRPDKRKDLGLEGPIFLCVGRVAIEKNLSAFLDLELPGSKVIVGEGPELAKLKAKYPQAHFLGHRPNDELAEIYASADVFVFPSRTDTFGNVIIEALASGTPVAAYPVTGPIDIVGDGIGGAVAEDLRQAALAALHVDRAEARQRAMRYSWKACAEMFLDTVEEALGTTRKLAA</sequence>
<protein>
    <submittedName>
        <fullName evidence="2">Putative glycosyl transferase</fullName>
    </submittedName>
</protein>
<dbReference type="Gene3D" id="3.40.50.2000">
    <property type="entry name" value="Glycogen Phosphorylase B"/>
    <property type="match status" value="2"/>
</dbReference>
<comment type="caution">
    <text evidence="2">The sequence shown here is derived from an EMBL/GenBank/DDBJ whole genome shotgun (WGS) entry which is preliminary data.</text>
</comment>